<dbReference type="PANTHER" id="PTHR18916">
    <property type="entry name" value="DYNACTIN 1-RELATED MICROTUBULE-BINDING"/>
    <property type="match status" value="1"/>
</dbReference>
<dbReference type="GO" id="GO:0005938">
    <property type="term" value="C:cell cortex"/>
    <property type="evidence" value="ECO:0007669"/>
    <property type="project" value="TreeGrafter"/>
</dbReference>
<dbReference type="InterPro" id="IPR000938">
    <property type="entry name" value="CAP-Gly_domain"/>
</dbReference>
<name>A0A0X3PNT8_SCHSO</name>
<dbReference type="CDD" id="cd01789">
    <property type="entry name" value="Ubl_TBCB"/>
    <property type="match status" value="1"/>
</dbReference>
<dbReference type="EMBL" id="GEEE01010335">
    <property type="protein sequence ID" value="JAP52890.1"/>
    <property type="molecule type" value="Transcribed_RNA"/>
</dbReference>
<dbReference type="GO" id="GO:0051010">
    <property type="term" value="F:microtubule plus-end binding"/>
    <property type="evidence" value="ECO:0007669"/>
    <property type="project" value="TreeGrafter"/>
</dbReference>
<dbReference type="PROSITE" id="PS50245">
    <property type="entry name" value="CAP_GLY_2"/>
    <property type="match status" value="1"/>
</dbReference>
<dbReference type="Gene3D" id="2.30.30.190">
    <property type="entry name" value="CAP Gly-rich-like domain"/>
    <property type="match status" value="1"/>
</dbReference>
<evidence type="ECO:0000313" key="6">
    <source>
        <dbReference type="EMBL" id="JAP52890.1"/>
    </source>
</evidence>
<dbReference type="GO" id="GO:0007023">
    <property type="term" value="P:post-chaperonin tubulin folding pathway"/>
    <property type="evidence" value="ECO:0007669"/>
    <property type="project" value="InterPro"/>
</dbReference>
<dbReference type="SMART" id="SM01052">
    <property type="entry name" value="CAP_GLY"/>
    <property type="match status" value="1"/>
</dbReference>
<evidence type="ECO:0000256" key="1">
    <source>
        <dbReference type="ARBA" id="ARBA00004496"/>
    </source>
</evidence>
<dbReference type="Pfam" id="PF01302">
    <property type="entry name" value="CAP_GLY"/>
    <property type="match status" value="1"/>
</dbReference>
<dbReference type="SUPFAM" id="SSF74924">
    <property type="entry name" value="Cap-Gly domain"/>
    <property type="match status" value="1"/>
</dbReference>
<evidence type="ECO:0000256" key="2">
    <source>
        <dbReference type="ARBA" id="ARBA00022490"/>
    </source>
</evidence>
<organism evidence="6">
    <name type="scientific">Schistocephalus solidus</name>
    <name type="common">Tapeworm</name>
    <dbReference type="NCBI Taxonomy" id="70667"/>
    <lineage>
        <taxon>Eukaryota</taxon>
        <taxon>Metazoa</taxon>
        <taxon>Spiralia</taxon>
        <taxon>Lophotrochozoa</taxon>
        <taxon>Platyhelminthes</taxon>
        <taxon>Cestoda</taxon>
        <taxon>Eucestoda</taxon>
        <taxon>Diphyllobothriidea</taxon>
        <taxon>Diphyllobothriidae</taxon>
        <taxon>Schistocephalus</taxon>
    </lineage>
</organism>
<dbReference type="SUPFAM" id="SSF54236">
    <property type="entry name" value="Ubiquitin-like"/>
    <property type="match status" value="1"/>
</dbReference>
<dbReference type="AlphaFoldDB" id="A0A0X3PNT8"/>
<keyword evidence="3" id="KW-0143">Chaperone</keyword>
<dbReference type="FunFam" id="2.30.30.190:FF:000013">
    <property type="entry name" value="Tubulin-folding cofactor B"/>
    <property type="match status" value="1"/>
</dbReference>
<comment type="similarity">
    <text evidence="4">Belongs to the TBCB family.</text>
</comment>
<dbReference type="InterPro" id="IPR036859">
    <property type="entry name" value="CAP-Gly_dom_sf"/>
</dbReference>
<reference evidence="6" key="1">
    <citation type="submission" date="2016-01" db="EMBL/GenBank/DDBJ databases">
        <title>Reference transcriptome for the parasite Schistocephalus solidus: insights into the molecular evolution of parasitism.</title>
        <authorList>
            <person name="Hebert F.O."/>
            <person name="Grambauer S."/>
            <person name="Barber I."/>
            <person name="Landry C.R."/>
            <person name="Aubin-Horth N."/>
        </authorList>
    </citation>
    <scope>NUCLEOTIDE SEQUENCE</scope>
</reference>
<feature type="domain" description="CAP-Gly" evidence="5">
    <location>
        <begin position="182"/>
        <end position="224"/>
    </location>
</feature>
<dbReference type="Gene3D" id="3.10.20.90">
    <property type="entry name" value="Phosphatidylinositol 3-kinase Catalytic Subunit, Chain A, domain 1"/>
    <property type="match status" value="1"/>
</dbReference>
<dbReference type="InterPro" id="IPR029071">
    <property type="entry name" value="Ubiquitin-like_domsf"/>
</dbReference>
<protein>
    <submittedName>
        <fullName evidence="6">Tubulin-specific chaperone B</fullName>
    </submittedName>
</protein>
<accession>A0A0X3PNT8</accession>
<sequence>MPSYVSLVISSTAFGLKSEKKYPLDLTLGKFKEKLVLVTGCEPSTMKLELLDDSERHVAFLVDDFKTLGELGVKDGYHVLASDPTVEAGHYDKLLGQDSSVEFKLTEEEYAQREDTVLAWKKRNKIGKFKELDPEEARKAEEKRLAVEAAEKALLEKMNIGDRCEVRIPQQPTKRGEIMFLGPTKFKEGQWVGVKYDEPLGRNDGSIDGVRYFECLPKYGAFVKPAYVEVGDFPELGIDDLDEI</sequence>
<comment type="subcellular location">
    <subcellularLocation>
        <location evidence="1">Cytoplasm</location>
    </subcellularLocation>
</comment>
<dbReference type="InterPro" id="IPR045172">
    <property type="entry name" value="TBCB_Ubl"/>
</dbReference>
<dbReference type="GO" id="GO:0005634">
    <property type="term" value="C:nucleus"/>
    <property type="evidence" value="ECO:0007669"/>
    <property type="project" value="TreeGrafter"/>
</dbReference>
<dbReference type="PANTHER" id="PTHR18916:SF85">
    <property type="entry name" value="TUBULIN-FOLDING COFACTOR B"/>
    <property type="match status" value="1"/>
</dbReference>
<gene>
    <name evidence="6" type="primary">TBCB</name>
    <name evidence="6" type="ORF">TR152031</name>
</gene>
<evidence type="ECO:0000256" key="4">
    <source>
        <dbReference type="ARBA" id="ARBA00025779"/>
    </source>
</evidence>
<evidence type="ECO:0000259" key="5">
    <source>
        <dbReference type="PROSITE" id="PS50245"/>
    </source>
</evidence>
<dbReference type="GO" id="GO:0007021">
    <property type="term" value="P:tubulin complex assembly"/>
    <property type="evidence" value="ECO:0007669"/>
    <property type="project" value="InterPro"/>
</dbReference>
<dbReference type="GO" id="GO:0043014">
    <property type="term" value="F:alpha-tubulin binding"/>
    <property type="evidence" value="ECO:0007669"/>
    <property type="project" value="InterPro"/>
</dbReference>
<dbReference type="GO" id="GO:0031122">
    <property type="term" value="P:cytoplasmic microtubule organization"/>
    <property type="evidence" value="ECO:0007669"/>
    <property type="project" value="TreeGrafter"/>
</dbReference>
<proteinExistence type="inferred from homology"/>
<dbReference type="Pfam" id="PF14560">
    <property type="entry name" value="Ubiquitin_2"/>
    <property type="match status" value="1"/>
</dbReference>
<dbReference type="GO" id="GO:0035371">
    <property type="term" value="C:microtubule plus-end"/>
    <property type="evidence" value="ECO:0007669"/>
    <property type="project" value="TreeGrafter"/>
</dbReference>
<keyword evidence="2" id="KW-0963">Cytoplasm</keyword>
<dbReference type="GO" id="GO:0005829">
    <property type="term" value="C:cytosol"/>
    <property type="evidence" value="ECO:0007669"/>
    <property type="project" value="UniProtKB-ARBA"/>
</dbReference>
<dbReference type="InterPro" id="IPR000626">
    <property type="entry name" value="Ubiquitin-like_dom"/>
</dbReference>
<evidence type="ECO:0000256" key="3">
    <source>
        <dbReference type="ARBA" id="ARBA00023186"/>
    </source>
</evidence>